<evidence type="ECO:0000256" key="12">
    <source>
        <dbReference type="SAM" id="MobiDB-lite"/>
    </source>
</evidence>
<feature type="compositionally biased region" description="Basic and acidic residues" evidence="12">
    <location>
        <begin position="383"/>
        <end position="397"/>
    </location>
</feature>
<keyword evidence="7" id="KW-0347">Helicase</keyword>
<sequence>MSGLSEEDVDGAIADFQDYIKKIANERDNRDSEALRKSYLDRGTPGLRARLQYVFYSRVLGSKFTRTDIDNQRALADLRYPLEWHPQARAKQRTVHVHIGPTNSGKTYHALKRLEQVQRGVYAGPLRLLAHEVYTRMNAAGKDCALVTGEEIRLPDGWNDPTSDATKMISCTVEMMPLKSDIEVAVIDEIQMLANDDRGWAWTMAFIGVRAAEVHVCGEERALPLIQRLAAGMGDKVIVHRYERLTSLVPERKSLRGNLSKLRKGDCLVTFSVMGIHALRAQIEKLTERRVAIIYGSLPPETRAAQARLFNDPDNDYDYLVASDAIGMGLNLNIQRVIFETIQKHNGVKIITISNPEIRQIAGRAGRYKVAPQTTTVDPSMGTERRADDAKPDRGNEEQSGDIYPAPPDSFDSRPPFDKHTKGFVTTLEQEDFDTVVTALETPAEPIASAGILPPDDVIARFCNYFPPGTPLSYMLMRLHEICQWSKGFHLCRLKDQTAIADAIHDVPNLDIQERLILISAPVSVRDPRQAKLIKIMATCIAEQRGGALLDLPGLDLDLLDREIEGKRTELSDLETLHKGLIMYMWLSFRFPGVFTTRPLANHAKELVETAIEKCLTLLNYQDRAKARRKLRKQAVLTDLAEDLLKKEGLEKEENGDEVVKDKALEGELDAAADDFEHEVDGLSDERDVGESSGIEEVTVTSDTVHDDEGRYLEESEELDEEDEDDVVLDTIVPGEEPSAEIEDGEKSVGESSGIEEVTVTSDTVHDDEGKHPEEVDMDDKEDDVVLDTTIPDEEPSSEIEDGEKSPNTIPPHPEQPAREDARP</sequence>
<evidence type="ECO:0000256" key="5">
    <source>
        <dbReference type="ARBA" id="ARBA00022741"/>
    </source>
</evidence>
<dbReference type="GO" id="GO:0045025">
    <property type="term" value="C:mitochondrial degradosome"/>
    <property type="evidence" value="ECO:0007669"/>
    <property type="project" value="TreeGrafter"/>
</dbReference>
<evidence type="ECO:0000313" key="14">
    <source>
        <dbReference type="EMBL" id="QDS73134.1"/>
    </source>
</evidence>
<dbReference type="PANTHER" id="PTHR12131:SF1">
    <property type="entry name" value="ATP-DEPENDENT RNA HELICASE SUPV3L1, MITOCHONDRIAL-RELATED"/>
    <property type="match status" value="1"/>
</dbReference>
<comment type="subcellular location">
    <subcellularLocation>
        <location evidence="3">Mitochondrion</location>
    </subcellularLocation>
</comment>
<evidence type="ECO:0000313" key="15">
    <source>
        <dbReference type="Proteomes" id="UP000316270"/>
    </source>
</evidence>
<evidence type="ECO:0000256" key="10">
    <source>
        <dbReference type="ARBA" id="ARBA00023128"/>
    </source>
</evidence>
<keyword evidence="6" id="KW-0378">Hydrolase</keyword>
<reference evidence="14 15" key="1">
    <citation type="submission" date="2019-07" db="EMBL/GenBank/DDBJ databases">
        <title>Finished genome of Venturia effusa.</title>
        <authorList>
            <person name="Young C.A."/>
            <person name="Cox M.P."/>
            <person name="Ganley A.R.D."/>
            <person name="David W.J."/>
        </authorList>
    </citation>
    <scope>NUCLEOTIDE SEQUENCE [LARGE SCALE GENOMIC DNA]</scope>
    <source>
        <strain evidence="15">albino</strain>
    </source>
</reference>
<feature type="compositionally biased region" description="Basic and acidic residues" evidence="12">
    <location>
        <begin position="411"/>
        <end position="421"/>
    </location>
</feature>
<dbReference type="InterPro" id="IPR041082">
    <property type="entry name" value="Suv3_C_1"/>
</dbReference>
<dbReference type="SUPFAM" id="SSF52540">
    <property type="entry name" value="P-loop containing nucleoside triphosphate hydrolases"/>
    <property type="match status" value="1"/>
</dbReference>
<comment type="cofactor">
    <cofactor evidence="2">
        <name>Mg(2+)</name>
        <dbReference type="ChEBI" id="CHEBI:18420"/>
    </cofactor>
</comment>
<feature type="region of interest" description="Disordered" evidence="12">
    <location>
        <begin position="677"/>
        <end position="824"/>
    </location>
</feature>
<dbReference type="EMBL" id="CP042193">
    <property type="protein sequence ID" value="QDS73134.1"/>
    <property type="molecule type" value="Genomic_DNA"/>
</dbReference>
<dbReference type="Pfam" id="PF18147">
    <property type="entry name" value="Suv3_C_1"/>
    <property type="match status" value="1"/>
</dbReference>
<dbReference type="Gene3D" id="3.40.50.300">
    <property type="entry name" value="P-loop containing nucleotide triphosphate hydrolases"/>
    <property type="match status" value="2"/>
</dbReference>
<dbReference type="CDD" id="cd18805">
    <property type="entry name" value="SF2_C_suv3"/>
    <property type="match status" value="1"/>
</dbReference>
<feature type="compositionally biased region" description="Basic and acidic residues" evidence="12">
    <location>
        <begin position="764"/>
        <end position="775"/>
    </location>
</feature>
<feature type="compositionally biased region" description="Basic and acidic residues" evidence="12">
    <location>
        <begin position="679"/>
        <end position="690"/>
    </location>
</feature>
<feature type="compositionally biased region" description="Acidic residues" evidence="12">
    <location>
        <begin position="715"/>
        <end position="728"/>
    </location>
</feature>
<dbReference type="Proteomes" id="UP000316270">
    <property type="component" value="Chromosome 9"/>
</dbReference>
<dbReference type="InterPro" id="IPR027417">
    <property type="entry name" value="P-loop_NTPase"/>
</dbReference>
<gene>
    <name evidence="14" type="ORF">FKW77_001604</name>
</gene>
<dbReference type="GO" id="GO:0005524">
    <property type="term" value="F:ATP binding"/>
    <property type="evidence" value="ECO:0007669"/>
    <property type="project" value="UniProtKB-KW"/>
</dbReference>
<dbReference type="EC" id="3.6.4.13" evidence="4"/>
<dbReference type="InterPro" id="IPR050699">
    <property type="entry name" value="RNA-DNA_Helicase"/>
</dbReference>
<dbReference type="InterPro" id="IPR001650">
    <property type="entry name" value="Helicase_C-like"/>
</dbReference>
<dbReference type="PANTHER" id="PTHR12131">
    <property type="entry name" value="ATP-DEPENDENT RNA AND DNA HELICASE"/>
    <property type="match status" value="1"/>
</dbReference>
<proteinExistence type="predicted"/>
<dbReference type="AlphaFoldDB" id="A0A517LBX9"/>
<dbReference type="InterPro" id="IPR044774">
    <property type="entry name" value="Suv3_DEXQc"/>
</dbReference>
<keyword evidence="15" id="KW-1185">Reference proteome</keyword>
<organism evidence="14 15">
    <name type="scientific">Venturia effusa</name>
    <dbReference type="NCBI Taxonomy" id="50376"/>
    <lineage>
        <taxon>Eukaryota</taxon>
        <taxon>Fungi</taxon>
        <taxon>Dikarya</taxon>
        <taxon>Ascomycota</taxon>
        <taxon>Pezizomycotina</taxon>
        <taxon>Dothideomycetes</taxon>
        <taxon>Pleosporomycetidae</taxon>
        <taxon>Venturiales</taxon>
        <taxon>Venturiaceae</taxon>
        <taxon>Venturia</taxon>
    </lineage>
</organism>
<keyword evidence="5" id="KW-0547">Nucleotide-binding</keyword>
<evidence type="ECO:0000256" key="8">
    <source>
        <dbReference type="ARBA" id="ARBA00022840"/>
    </source>
</evidence>
<dbReference type="STRING" id="50376.A0A517LBX9"/>
<dbReference type="PROSITE" id="PS51194">
    <property type="entry name" value="HELICASE_CTER"/>
    <property type="match status" value="1"/>
</dbReference>
<evidence type="ECO:0000256" key="3">
    <source>
        <dbReference type="ARBA" id="ARBA00004173"/>
    </source>
</evidence>
<evidence type="ECO:0000256" key="2">
    <source>
        <dbReference type="ARBA" id="ARBA00001946"/>
    </source>
</evidence>
<dbReference type="GO" id="GO:0003724">
    <property type="term" value="F:RNA helicase activity"/>
    <property type="evidence" value="ECO:0007669"/>
    <property type="project" value="UniProtKB-EC"/>
</dbReference>
<keyword evidence="8" id="KW-0067">ATP-binding</keyword>
<dbReference type="InterPro" id="IPR055206">
    <property type="entry name" value="DEXQc_SUV3"/>
</dbReference>
<keyword evidence="9" id="KW-0809">Transit peptide</keyword>
<dbReference type="CDD" id="cd17913">
    <property type="entry name" value="DEXQc_Suv3"/>
    <property type="match status" value="1"/>
</dbReference>
<comment type="cofactor">
    <cofactor evidence="1">
        <name>Mn(2+)</name>
        <dbReference type="ChEBI" id="CHEBI:29035"/>
    </cofactor>
</comment>
<name>A0A517LBX9_9PEZI</name>
<comment type="catalytic activity">
    <reaction evidence="11">
        <text>ATP + H2O = ADP + phosphate + H(+)</text>
        <dbReference type="Rhea" id="RHEA:13065"/>
        <dbReference type="ChEBI" id="CHEBI:15377"/>
        <dbReference type="ChEBI" id="CHEBI:15378"/>
        <dbReference type="ChEBI" id="CHEBI:30616"/>
        <dbReference type="ChEBI" id="CHEBI:43474"/>
        <dbReference type="ChEBI" id="CHEBI:456216"/>
        <dbReference type="EC" id="3.6.4.13"/>
    </reaction>
</comment>
<feature type="compositionally biased region" description="Basic and acidic residues" evidence="12">
    <location>
        <begin position="704"/>
        <end position="714"/>
    </location>
</feature>
<keyword evidence="10" id="KW-0496">Mitochondrion</keyword>
<feature type="compositionally biased region" description="Acidic residues" evidence="12">
    <location>
        <begin position="776"/>
        <end position="802"/>
    </location>
</feature>
<evidence type="ECO:0000256" key="7">
    <source>
        <dbReference type="ARBA" id="ARBA00022806"/>
    </source>
</evidence>
<evidence type="ECO:0000256" key="9">
    <source>
        <dbReference type="ARBA" id="ARBA00022946"/>
    </source>
</evidence>
<dbReference type="InterPro" id="IPR022192">
    <property type="entry name" value="SUV3_C"/>
</dbReference>
<dbReference type="SMART" id="SM00490">
    <property type="entry name" value="HELICc"/>
    <property type="match status" value="1"/>
</dbReference>
<dbReference type="Pfam" id="PF12513">
    <property type="entry name" value="SUV3_C"/>
    <property type="match status" value="1"/>
</dbReference>
<dbReference type="GO" id="GO:0000965">
    <property type="term" value="P:mitochondrial RNA 3'-end processing"/>
    <property type="evidence" value="ECO:0007669"/>
    <property type="project" value="TreeGrafter"/>
</dbReference>
<dbReference type="Gene3D" id="1.20.58.1080">
    <property type="match status" value="1"/>
</dbReference>
<evidence type="ECO:0000256" key="6">
    <source>
        <dbReference type="ARBA" id="ARBA00022801"/>
    </source>
</evidence>
<dbReference type="Pfam" id="PF22527">
    <property type="entry name" value="DEXQc_Suv3"/>
    <property type="match status" value="1"/>
</dbReference>
<evidence type="ECO:0000256" key="4">
    <source>
        <dbReference type="ARBA" id="ARBA00012552"/>
    </source>
</evidence>
<accession>A0A517LBX9</accession>
<dbReference type="GO" id="GO:0016787">
    <property type="term" value="F:hydrolase activity"/>
    <property type="evidence" value="ECO:0007669"/>
    <property type="project" value="UniProtKB-KW"/>
</dbReference>
<dbReference type="OrthoDB" id="6692397at2759"/>
<feature type="domain" description="Helicase C-terminal" evidence="13">
    <location>
        <begin position="254"/>
        <end position="414"/>
    </location>
</feature>
<evidence type="ECO:0000256" key="1">
    <source>
        <dbReference type="ARBA" id="ARBA00001936"/>
    </source>
</evidence>
<feature type="region of interest" description="Disordered" evidence="12">
    <location>
        <begin position="365"/>
        <end position="421"/>
    </location>
</feature>
<protein>
    <recommendedName>
        <fullName evidence="4">RNA helicase</fullName>
        <ecNumber evidence="4">3.6.4.13</ecNumber>
    </recommendedName>
</protein>
<dbReference type="FunFam" id="3.40.50.300:FF:000269">
    <property type="entry name" value="ATP-dependent RNA helicase SUPV3L1, mitochondrial"/>
    <property type="match status" value="1"/>
</dbReference>
<dbReference type="Pfam" id="PF00271">
    <property type="entry name" value="Helicase_C"/>
    <property type="match status" value="1"/>
</dbReference>
<evidence type="ECO:0000259" key="13">
    <source>
        <dbReference type="PROSITE" id="PS51194"/>
    </source>
</evidence>
<evidence type="ECO:0000256" key="11">
    <source>
        <dbReference type="ARBA" id="ARBA00047984"/>
    </source>
</evidence>